<dbReference type="InterPro" id="IPR018254">
    <property type="entry name" value="Ribosomal_uL29_CS"/>
</dbReference>
<gene>
    <name evidence="5 6" type="primary">rpmC</name>
    <name evidence="6" type="ORF">NQ491_05940</name>
</gene>
<evidence type="ECO:0000256" key="3">
    <source>
        <dbReference type="ARBA" id="ARBA00023274"/>
    </source>
</evidence>
<dbReference type="InterPro" id="IPR036049">
    <property type="entry name" value="Ribosomal_uL29_sf"/>
</dbReference>
<dbReference type="Proteomes" id="UP001059295">
    <property type="component" value="Chromosome"/>
</dbReference>
<dbReference type="InterPro" id="IPR001854">
    <property type="entry name" value="Ribosomal_uL29"/>
</dbReference>
<reference evidence="6" key="1">
    <citation type="journal article" date="2022" name="Cell">
        <title>Design, construction, and in vivo augmentation of a complex gut microbiome.</title>
        <authorList>
            <person name="Cheng A.G."/>
            <person name="Ho P.Y."/>
            <person name="Aranda-Diaz A."/>
            <person name="Jain S."/>
            <person name="Yu F.B."/>
            <person name="Meng X."/>
            <person name="Wang M."/>
            <person name="Iakiviak M."/>
            <person name="Nagashima K."/>
            <person name="Zhao A."/>
            <person name="Murugkar P."/>
            <person name="Patil A."/>
            <person name="Atabakhsh K."/>
            <person name="Weakley A."/>
            <person name="Yan J."/>
            <person name="Brumbaugh A.R."/>
            <person name="Higginbottom S."/>
            <person name="Dimas A."/>
            <person name="Shiver A.L."/>
            <person name="Deutschbauer A."/>
            <person name="Neff N."/>
            <person name="Sonnenburg J.L."/>
            <person name="Huang K.C."/>
            <person name="Fischbach M.A."/>
        </authorList>
    </citation>
    <scope>NUCLEOTIDE SEQUENCE</scope>
    <source>
        <strain evidence="6">AP11</strain>
    </source>
</reference>
<dbReference type="CDD" id="cd00427">
    <property type="entry name" value="Ribosomal_L29_HIP"/>
    <property type="match status" value="1"/>
</dbReference>
<name>A0ABY5UVT4_9BACT</name>
<accession>A0ABY5UVT4</accession>
<dbReference type="GO" id="GO:0005840">
    <property type="term" value="C:ribosome"/>
    <property type="evidence" value="ECO:0007669"/>
    <property type="project" value="UniProtKB-KW"/>
</dbReference>
<evidence type="ECO:0000256" key="5">
    <source>
        <dbReference type="HAMAP-Rule" id="MF_00374"/>
    </source>
</evidence>
<dbReference type="EMBL" id="CP102294">
    <property type="protein sequence ID" value="UWN56215.1"/>
    <property type="molecule type" value="Genomic_DNA"/>
</dbReference>
<dbReference type="Pfam" id="PF00831">
    <property type="entry name" value="Ribosomal_L29"/>
    <property type="match status" value="1"/>
</dbReference>
<evidence type="ECO:0000256" key="4">
    <source>
        <dbReference type="ARBA" id="ARBA00035204"/>
    </source>
</evidence>
<organism evidence="6 7">
    <name type="scientific">Alistipes ihumii AP11</name>
    <dbReference type="NCBI Taxonomy" id="1211813"/>
    <lineage>
        <taxon>Bacteria</taxon>
        <taxon>Pseudomonadati</taxon>
        <taxon>Bacteroidota</taxon>
        <taxon>Bacteroidia</taxon>
        <taxon>Bacteroidales</taxon>
        <taxon>Rikenellaceae</taxon>
        <taxon>Alistipes</taxon>
    </lineage>
</organism>
<evidence type="ECO:0000256" key="2">
    <source>
        <dbReference type="ARBA" id="ARBA00022980"/>
    </source>
</evidence>
<dbReference type="PROSITE" id="PS00579">
    <property type="entry name" value="RIBOSOMAL_L29"/>
    <property type="match status" value="1"/>
</dbReference>
<evidence type="ECO:0000256" key="1">
    <source>
        <dbReference type="ARBA" id="ARBA00009254"/>
    </source>
</evidence>
<keyword evidence="7" id="KW-1185">Reference proteome</keyword>
<dbReference type="SUPFAM" id="SSF46561">
    <property type="entry name" value="Ribosomal protein L29 (L29p)"/>
    <property type="match status" value="1"/>
</dbReference>
<protein>
    <recommendedName>
        <fullName evidence="4 5">Large ribosomal subunit protein uL29</fullName>
    </recommendedName>
</protein>
<dbReference type="HAMAP" id="MF_00374">
    <property type="entry name" value="Ribosomal_uL29"/>
    <property type="match status" value="1"/>
</dbReference>
<proteinExistence type="inferred from homology"/>
<dbReference type="RefSeq" id="WP_019245986.1">
    <property type="nucleotide sequence ID" value="NZ_CAPH01000013.1"/>
</dbReference>
<keyword evidence="3 5" id="KW-0687">Ribonucleoprotein</keyword>
<keyword evidence="2 5" id="KW-0689">Ribosomal protein</keyword>
<dbReference type="Gene3D" id="1.10.287.310">
    <property type="match status" value="1"/>
</dbReference>
<dbReference type="NCBIfam" id="TIGR00012">
    <property type="entry name" value="L29"/>
    <property type="match status" value="1"/>
</dbReference>
<evidence type="ECO:0000313" key="6">
    <source>
        <dbReference type="EMBL" id="UWN56215.1"/>
    </source>
</evidence>
<evidence type="ECO:0000313" key="7">
    <source>
        <dbReference type="Proteomes" id="UP001059295"/>
    </source>
</evidence>
<comment type="similarity">
    <text evidence="1 5">Belongs to the universal ribosomal protein uL29 family.</text>
</comment>
<sequence length="65" mass="7371">MKTAEIRELTVAEIAERIETEKANLLRAKLNHAVSPVENPTTLKKARRDIARMMTILAQKQNVKS</sequence>
<dbReference type="GeneID" id="82891256"/>